<accession>A0A2P6N9U0</accession>
<dbReference type="EMBL" id="MDYQ01000140">
    <property type="protein sequence ID" value="PRP80713.1"/>
    <property type="molecule type" value="Genomic_DNA"/>
</dbReference>
<dbReference type="AlphaFoldDB" id="A0A2P6N9U0"/>
<keyword evidence="2" id="KW-1185">Reference proteome</keyword>
<reference evidence="1 2" key="1">
    <citation type="journal article" date="2018" name="Genome Biol. Evol.">
        <title>Multiple Roots of Fruiting Body Formation in Amoebozoa.</title>
        <authorList>
            <person name="Hillmann F."/>
            <person name="Forbes G."/>
            <person name="Novohradska S."/>
            <person name="Ferling I."/>
            <person name="Riege K."/>
            <person name="Groth M."/>
            <person name="Westermann M."/>
            <person name="Marz M."/>
            <person name="Spaller T."/>
            <person name="Winckler T."/>
            <person name="Schaap P."/>
            <person name="Glockner G."/>
        </authorList>
    </citation>
    <scope>NUCLEOTIDE SEQUENCE [LARGE SCALE GENOMIC DNA]</scope>
    <source>
        <strain evidence="1 2">Jena</strain>
    </source>
</reference>
<evidence type="ECO:0000313" key="1">
    <source>
        <dbReference type="EMBL" id="PRP80713.1"/>
    </source>
</evidence>
<sequence length="80" mass="9217">MFFHSAILRGCHQPKRSKPKKYCRYITSRSTTSSRVHITLMAVLMFGGACLNPGTNKYANVGRDFEQITTILRLYCMERL</sequence>
<gene>
    <name evidence="1" type="ORF">PROFUN_11586</name>
</gene>
<comment type="caution">
    <text evidence="1">The sequence shown here is derived from an EMBL/GenBank/DDBJ whole genome shotgun (WGS) entry which is preliminary data.</text>
</comment>
<dbReference type="Proteomes" id="UP000241769">
    <property type="component" value="Unassembled WGS sequence"/>
</dbReference>
<dbReference type="InParanoid" id="A0A2P6N9U0"/>
<organism evidence="1 2">
    <name type="scientific">Planoprotostelium fungivorum</name>
    <dbReference type="NCBI Taxonomy" id="1890364"/>
    <lineage>
        <taxon>Eukaryota</taxon>
        <taxon>Amoebozoa</taxon>
        <taxon>Evosea</taxon>
        <taxon>Variosea</taxon>
        <taxon>Cavosteliida</taxon>
        <taxon>Cavosteliaceae</taxon>
        <taxon>Planoprotostelium</taxon>
    </lineage>
</organism>
<protein>
    <submittedName>
        <fullName evidence="1">Uncharacterized protein</fullName>
    </submittedName>
</protein>
<name>A0A2P6N9U0_9EUKA</name>
<evidence type="ECO:0000313" key="2">
    <source>
        <dbReference type="Proteomes" id="UP000241769"/>
    </source>
</evidence>
<proteinExistence type="predicted"/>